<feature type="DNA-binding region" description="OmpR/PhoB-type" evidence="11">
    <location>
        <begin position="126"/>
        <end position="227"/>
    </location>
</feature>
<comment type="function">
    <text evidence="8">Member of the two-component regulatory system KdpD/KdpE involved in the regulation of the kdp operon. Upon phosphorylation by KdpD, functions as a transcription regulator by direct binding to promoter regions of target genes to positively regulate their expression.</text>
</comment>
<dbReference type="GO" id="GO:0005829">
    <property type="term" value="C:cytosol"/>
    <property type="evidence" value="ECO:0007669"/>
    <property type="project" value="TreeGrafter"/>
</dbReference>
<dbReference type="PANTHER" id="PTHR48111">
    <property type="entry name" value="REGULATOR OF RPOS"/>
    <property type="match status" value="1"/>
</dbReference>
<dbReference type="SMART" id="SM00862">
    <property type="entry name" value="Trans_reg_C"/>
    <property type="match status" value="1"/>
</dbReference>
<keyword evidence="15" id="KW-1185">Reference proteome</keyword>
<gene>
    <name evidence="14" type="ORF">EV192_108179</name>
</gene>
<dbReference type="EMBL" id="SLWS01000008">
    <property type="protein sequence ID" value="TCO54891.1"/>
    <property type="molecule type" value="Genomic_DNA"/>
</dbReference>
<dbReference type="GO" id="GO:0042802">
    <property type="term" value="F:identical protein binding"/>
    <property type="evidence" value="ECO:0007669"/>
    <property type="project" value="UniProtKB-ARBA"/>
</dbReference>
<dbReference type="InterPro" id="IPR039420">
    <property type="entry name" value="WalR-like"/>
</dbReference>
<dbReference type="InterPro" id="IPR036388">
    <property type="entry name" value="WH-like_DNA-bd_sf"/>
</dbReference>
<dbReference type="FunFam" id="1.10.10.10:FF:000210">
    <property type="entry name" value="Winged-helix transcriptional response regulator KdpE"/>
    <property type="match status" value="1"/>
</dbReference>
<dbReference type="RefSeq" id="WP_132122681.1">
    <property type="nucleotide sequence ID" value="NZ_SLWS01000008.1"/>
</dbReference>
<accession>A0A4R2J747</accession>
<evidence type="ECO:0000256" key="1">
    <source>
        <dbReference type="ARBA" id="ARBA00004496"/>
    </source>
</evidence>
<dbReference type="Pfam" id="PF00072">
    <property type="entry name" value="Response_reg"/>
    <property type="match status" value="1"/>
</dbReference>
<comment type="caution">
    <text evidence="14">The sequence shown here is derived from an EMBL/GenBank/DDBJ whole genome shotgun (WGS) entry which is preliminary data.</text>
</comment>
<dbReference type="PROSITE" id="PS50110">
    <property type="entry name" value="RESPONSE_REGULATORY"/>
    <property type="match status" value="1"/>
</dbReference>
<evidence type="ECO:0000256" key="3">
    <source>
        <dbReference type="ARBA" id="ARBA00022553"/>
    </source>
</evidence>
<keyword evidence="7" id="KW-0804">Transcription</keyword>
<evidence type="ECO:0000313" key="14">
    <source>
        <dbReference type="EMBL" id="TCO54891.1"/>
    </source>
</evidence>
<evidence type="ECO:0000256" key="6">
    <source>
        <dbReference type="ARBA" id="ARBA00023125"/>
    </source>
</evidence>
<sequence>MTRILVVEDETQIATALRINLVARGYQVITVHDGRSALTAAADSAPDAVLLDLILPDIDGTQVITALRGWTHIPIIVLSARTDASSKIGALDAGADDYVTKPFGMDELMARVRAALRRANAGQHVEEDLVVDTESFTVNLAAKKIRRGSTEVHLTPTEWAILEMLIRHQGRLVTQRQLLEAVWGPDHVHHAHYLRVYVGQLRKKLEENPAEPRHFITEPGTGYRFQPTYR</sequence>
<dbReference type="Gene3D" id="6.10.250.690">
    <property type="match status" value="1"/>
</dbReference>
<dbReference type="SUPFAM" id="SSF52172">
    <property type="entry name" value="CheY-like"/>
    <property type="match status" value="1"/>
</dbReference>
<evidence type="ECO:0000259" key="12">
    <source>
        <dbReference type="PROSITE" id="PS50110"/>
    </source>
</evidence>
<keyword evidence="2" id="KW-0963">Cytoplasm</keyword>
<evidence type="ECO:0000256" key="2">
    <source>
        <dbReference type="ARBA" id="ARBA00022490"/>
    </source>
</evidence>
<evidence type="ECO:0000256" key="10">
    <source>
        <dbReference type="PROSITE-ProRule" id="PRU00169"/>
    </source>
</evidence>
<protein>
    <recommendedName>
        <fullName evidence="9">Transcriptional regulatory protein KdpE</fullName>
    </recommendedName>
</protein>
<dbReference type="PROSITE" id="PS51755">
    <property type="entry name" value="OMPR_PHOB"/>
    <property type="match status" value="1"/>
</dbReference>
<comment type="subcellular location">
    <subcellularLocation>
        <location evidence="1">Cytoplasm</location>
    </subcellularLocation>
</comment>
<keyword evidence="4" id="KW-0902">Two-component regulatory system</keyword>
<dbReference type="Gene3D" id="3.40.50.2300">
    <property type="match status" value="1"/>
</dbReference>
<proteinExistence type="predicted"/>
<dbReference type="CDD" id="cd00383">
    <property type="entry name" value="trans_reg_C"/>
    <property type="match status" value="1"/>
</dbReference>
<organism evidence="14 15">
    <name type="scientific">Actinocrispum wychmicini</name>
    <dbReference type="NCBI Taxonomy" id="1213861"/>
    <lineage>
        <taxon>Bacteria</taxon>
        <taxon>Bacillati</taxon>
        <taxon>Actinomycetota</taxon>
        <taxon>Actinomycetes</taxon>
        <taxon>Pseudonocardiales</taxon>
        <taxon>Pseudonocardiaceae</taxon>
        <taxon>Actinocrispum</taxon>
    </lineage>
</organism>
<dbReference type="Pfam" id="PF00486">
    <property type="entry name" value="Trans_reg_C"/>
    <property type="match status" value="1"/>
</dbReference>
<feature type="domain" description="Response regulatory" evidence="12">
    <location>
        <begin position="3"/>
        <end position="116"/>
    </location>
</feature>
<keyword evidence="3 10" id="KW-0597">Phosphoprotein</keyword>
<dbReference type="FunFam" id="3.40.50.2300:FF:000021">
    <property type="entry name" value="Two-component system response regulator KdpE"/>
    <property type="match status" value="1"/>
</dbReference>
<dbReference type="GO" id="GO:0000156">
    <property type="term" value="F:phosphorelay response regulator activity"/>
    <property type="evidence" value="ECO:0007669"/>
    <property type="project" value="TreeGrafter"/>
</dbReference>
<feature type="modified residue" description="4-aspartylphosphate" evidence="10">
    <location>
        <position position="52"/>
    </location>
</feature>
<evidence type="ECO:0000256" key="4">
    <source>
        <dbReference type="ARBA" id="ARBA00023012"/>
    </source>
</evidence>
<keyword evidence="5" id="KW-0805">Transcription regulation</keyword>
<feature type="domain" description="OmpR/PhoB-type" evidence="13">
    <location>
        <begin position="126"/>
        <end position="227"/>
    </location>
</feature>
<evidence type="ECO:0000256" key="7">
    <source>
        <dbReference type="ARBA" id="ARBA00023163"/>
    </source>
</evidence>
<reference evidence="14 15" key="1">
    <citation type="submission" date="2019-03" db="EMBL/GenBank/DDBJ databases">
        <title>Genomic Encyclopedia of Type Strains, Phase IV (KMG-IV): sequencing the most valuable type-strain genomes for metagenomic binning, comparative biology and taxonomic classification.</title>
        <authorList>
            <person name="Goeker M."/>
        </authorList>
    </citation>
    <scope>NUCLEOTIDE SEQUENCE [LARGE SCALE GENOMIC DNA]</scope>
    <source>
        <strain evidence="14 15">DSM 45934</strain>
    </source>
</reference>
<dbReference type="OrthoDB" id="5511894at2"/>
<dbReference type="GO" id="GO:0000987">
    <property type="term" value="F:cis-regulatory region sequence-specific DNA binding"/>
    <property type="evidence" value="ECO:0007669"/>
    <property type="project" value="UniProtKB-ARBA"/>
</dbReference>
<dbReference type="InterPro" id="IPR011006">
    <property type="entry name" value="CheY-like_superfamily"/>
</dbReference>
<dbReference type="InterPro" id="IPR001789">
    <property type="entry name" value="Sig_transdc_resp-reg_receiver"/>
</dbReference>
<dbReference type="GO" id="GO:0045893">
    <property type="term" value="P:positive regulation of DNA-templated transcription"/>
    <property type="evidence" value="ECO:0007669"/>
    <property type="project" value="UniProtKB-ARBA"/>
</dbReference>
<evidence type="ECO:0000259" key="13">
    <source>
        <dbReference type="PROSITE" id="PS51755"/>
    </source>
</evidence>
<dbReference type="SMART" id="SM00448">
    <property type="entry name" value="REC"/>
    <property type="match status" value="1"/>
</dbReference>
<name>A0A4R2J747_9PSEU</name>
<evidence type="ECO:0000256" key="11">
    <source>
        <dbReference type="PROSITE-ProRule" id="PRU01091"/>
    </source>
</evidence>
<dbReference type="Proteomes" id="UP000295680">
    <property type="component" value="Unassembled WGS sequence"/>
</dbReference>
<evidence type="ECO:0000313" key="15">
    <source>
        <dbReference type="Proteomes" id="UP000295680"/>
    </source>
</evidence>
<dbReference type="PANTHER" id="PTHR48111:SF50">
    <property type="entry name" value="KDP OPERON TRANSCRIPTIONAL REGULATORY PROTEIN KDPE"/>
    <property type="match status" value="1"/>
</dbReference>
<dbReference type="AlphaFoldDB" id="A0A4R2J747"/>
<evidence type="ECO:0000256" key="8">
    <source>
        <dbReference type="ARBA" id="ARBA00057085"/>
    </source>
</evidence>
<keyword evidence="6 11" id="KW-0238">DNA-binding</keyword>
<evidence type="ECO:0000256" key="9">
    <source>
        <dbReference type="ARBA" id="ARBA00074083"/>
    </source>
</evidence>
<evidence type="ECO:0000256" key="5">
    <source>
        <dbReference type="ARBA" id="ARBA00023015"/>
    </source>
</evidence>
<dbReference type="Gene3D" id="1.10.10.10">
    <property type="entry name" value="Winged helix-like DNA-binding domain superfamily/Winged helix DNA-binding domain"/>
    <property type="match status" value="1"/>
</dbReference>
<dbReference type="InterPro" id="IPR001867">
    <property type="entry name" value="OmpR/PhoB-type_DNA-bd"/>
</dbReference>
<dbReference type="GO" id="GO:0032993">
    <property type="term" value="C:protein-DNA complex"/>
    <property type="evidence" value="ECO:0007669"/>
    <property type="project" value="TreeGrafter"/>
</dbReference>